<dbReference type="EMBL" id="JBIMSN010000052">
    <property type="protein sequence ID" value="MFH5229330.1"/>
    <property type="molecule type" value="Genomic_DNA"/>
</dbReference>
<name>A0ABW7K3B9_9NOCA</name>
<evidence type="ECO:0000313" key="5">
    <source>
        <dbReference type="Proteomes" id="UP001609219"/>
    </source>
</evidence>
<organism evidence="4 5">
    <name type="scientific">Antrihabitans spumae</name>
    <dbReference type="NCBI Taxonomy" id="3373370"/>
    <lineage>
        <taxon>Bacteria</taxon>
        <taxon>Bacillati</taxon>
        <taxon>Actinomycetota</taxon>
        <taxon>Actinomycetes</taxon>
        <taxon>Mycobacteriales</taxon>
        <taxon>Nocardiaceae</taxon>
        <taxon>Antrihabitans</taxon>
    </lineage>
</organism>
<evidence type="ECO:0000256" key="1">
    <source>
        <dbReference type="SAM" id="MobiDB-lite"/>
    </source>
</evidence>
<feature type="compositionally biased region" description="Basic residues" evidence="1">
    <location>
        <begin position="329"/>
        <end position="338"/>
    </location>
</feature>
<gene>
    <name evidence="4" type="ORF">ACHIRB_12220</name>
</gene>
<evidence type="ECO:0000313" key="4">
    <source>
        <dbReference type="EMBL" id="MFH5229330.1"/>
    </source>
</evidence>
<evidence type="ECO:0000256" key="2">
    <source>
        <dbReference type="SAM" id="Phobius"/>
    </source>
</evidence>
<protein>
    <submittedName>
        <fullName evidence="4">MlaD family protein</fullName>
    </submittedName>
</protein>
<dbReference type="InterPro" id="IPR003399">
    <property type="entry name" value="Mce/MlaD"/>
</dbReference>
<evidence type="ECO:0000259" key="3">
    <source>
        <dbReference type="Pfam" id="PF02470"/>
    </source>
</evidence>
<sequence length="345" mass="36617">MLNKMLGARAFMSVAGVVVIAMVTAVAYFVIMKPTKEMTSYCAVMADSIGLYPGNHVTMRGMPIGTVTATQPQGPTVRVEFEVDAKYALPADVSATTMSDTLVADRDLAVLGMGTTTEDWDSGICITKTLTPKSLTETLDSLAKLFDETLGPEPGSARTVLGDGITALDNATVGTGPQLNDIINKLGSALKSPDAAIGHIGSLIDVLSSLAASITNGWSDIKSMMTRFTPVIDQVNNELFVEVPPIVDGLRKLLPVLNDITTVFGDPIFKALDSTVPLLRWISANVGSLQEIIAMIPTIGTAFTRSVDPATGATRDVLRDADSGDRPTAGRHRLRRHQRDVAGTM</sequence>
<proteinExistence type="predicted"/>
<comment type="caution">
    <text evidence="4">The sequence shown here is derived from an EMBL/GenBank/DDBJ whole genome shotgun (WGS) entry which is preliminary data.</text>
</comment>
<dbReference type="RefSeq" id="WP_395127695.1">
    <property type="nucleotide sequence ID" value="NZ_JBIMSN010000052.1"/>
</dbReference>
<accession>A0ABW7K3B9</accession>
<dbReference type="InterPro" id="IPR052336">
    <property type="entry name" value="MlaD_Phospholipid_Transporter"/>
</dbReference>
<keyword evidence="2" id="KW-1133">Transmembrane helix</keyword>
<dbReference type="Proteomes" id="UP001609219">
    <property type="component" value="Unassembled WGS sequence"/>
</dbReference>
<dbReference type="PANTHER" id="PTHR33371">
    <property type="entry name" value="INTERMEMBRANE PHOSPHOLIPID TRANSPORT SYSTEM BINDING PROTEIN MLAD-RELATED"/>
    <property type="match status" value="1"/>
</dbReference>
<keyword evidence="2" id="KW-0472">Membrane</keyword>
<feature type="domain" description="Mce/MlaD" evidence="3">
    <location>
        <begin position="42"/>
        <end position="106"/>
    </location>
</feature>
<dbReference type="Pfam" id="PF02470">
    <property type="entry name" value="MlaD"/>
    <property type="match status" value="1"/>
</dbReference>
<keyword evidence="2" id="KW-0812">Transmembrane</keyword>
<reference evidence="4 5" key="1">
    <citation type="submission" date="2024-10" db="EMBL/GenBank/DDBJ databases">
        <authorList>
            <person name="Riesco R."/>
        </authorList>
    </citation>
    <scope>NUCLEOTIDE SEQUENCE [LARGE SCALE GENOMIC DNA]</scope>
    <source>
        <strain evidence="4 5">NCIMB 15450</strain>
    </source>
</reference>
<keyword evidence="5" id="KW-1185">Reference proteome</keyword>
<feature type="transmembrane region" description="Helical" evidence="2">
    <location>
        <begin position="6"/>
        <end position="31"/>
    </location>
</feature>
<dbReference type="PANTHER" id="PTHR33371:SF4">
    <property type="entry name" value="INTERMEMBRANE PHOSPHOLIPID TRANSPORT SYSTEM BINDING PROTEIN MLAD"/>
    <property type="match status" value="1"/>
</dbReference>
<feature type="region of interest" description="Disordered" evidence="1">
    <location>
        <begin position="317"/>
        <end position="345"/>
    </location>
</feature>